<dbReference type="Pfam" id="PF24220">
    <property type="entry name" value="DUF7439"/>
    <property type="match status" value="1"/>
</dbReference>
<dbReference type="AlphaFoldDB" id="A0A239F143"/>
<keyword evidence="2" id="KW-1185">Reference proteome</keyword>
<organism evidence="1 2">
    <name type="scientific">Actinacidiphila glaucinigra</name>
    <dbReference type="NCBI Taxonomy" id="235986"/>
    <lineage>
        <taxon>Bacteria</taxon>
        <taxon>Bacillati</taxon>
        <taxon>Actinomycetota</taxon>
        <taxon>Actinomycetes</taxon>
        <taxon>Kitasatosporales</taxon>
        <taxon>Streptomycetaceae</taxon>
        <taxon>Actinacidiphila</taxon>
    </lineage>
</organism>
<dbReference type="InterPro" id="IPR055862">
    <property type="entry name" value="DUF7439"/>
</dbReference>
<evidence type="ECO:0000313" key="1">
    <source>
        <dbReference type="EMBL" id="SNS50646.1"/>
    </source>
</evidence>
<name>A0A239F143_9ACTN</name>
<reference evidence="1 2" key="1">
    <citation type="submission" date="2017-06" db="EMBL/GenBank/DDBJ databases">
        <authorList>
            <person name="Kim H.J."/>
            <person name="Triplett B.A."/>
        </authorList>
    </citation>
    <scope>NUCLEOTIDE SEQUENCE [LARGE SCALE GENOMIC DNA]</scope>
    <source>
        <strain evidence="1 2">CGMCC 4.1858</strain>
    </source>
</reference>
<proteinExistence type="predicted"/>
<dbReference type="Proteomes" id="UP000198280">
    <property type="component" value="Unassembled WGS sequence"/>
</dbReference>
<dbReference type="EMBL" id="FZOF01000006">
    <property type="protein sequence ID" value="SNS50646.1"/>
    <property type="molecule type" value="Genomic_DNA"/>
</dbReference>
<gene>
    <name evidence="1" type="ORF">SAMN05216252_106260</name>
</gene>
<sequence>MSKHRKPVAAFLSFLPVRYRSRAGAIVAALGVLVSVLAIVYADRPEVALIIQVATALGLVDGPDSE</sequence>
<dbReference type="RefSeq" id="WP_089224233.1">
    <property type="nucleotide sequence ID" value="NZ_FZOF01000006.1"/>
</dbReference>
<protein>
    <submittedName>
        <fullName evidence="1">Uncharacterized protein</fullName>
    </submittedName>
</protein>
<evidence type="ECO:0000313" key="2">
    <source>
        <dbReference type="Proteomes" id="UP000198280"/>
    </source>
</evidence>
<accession>A0A239F143</accession>